<protein>
    <submittedName>
        <fullName evidence="2">NAD(P)H azoreductase</fullName>
        <ecNumber evidence="2">1.7.-.-</ecNumber>
    </submittedName>
</protein>
<dbReference type="SUPFAM" id="SSF51735">
    <property type="entry name" value="NAD(P)-binding Rossmann-fold domains"/>
    <property type="match status" value="1"/>
</dbReference>
<dbReference type="RefSeq" id="WP_237466031.1">
    <property type="nucleotide sequence ID" value="NZ_CAKLDI010000001.1"/>
</dbReference>
<proteinExistence type="predicted"/>
<dbReference type="InterPro" id="IPR051604">
    <property type="entry name" value="Ergot_Alk_Oxidoreductase"/>
</dbReference>
<dbReference type="EMBL" id="CAKLDI010000001">
    <property type="protein sequence ID" value="CAH0533595.1"/>
    <property type="molecule type" value="Genomic_DNA"/>
</dbReference>
<dbReference type="InterPro" id="IPR036291">
    <property type="entry name" value="NAD(P)-bd_dom_sf"/>
</dbReference>
<reference evidence="2" key="1">
    <citation type="submission" date="2021-11" db="EMBL/GenBank/DDBJ databases">
        <authorList>
            <person name="Rodrigo-Torres L."/>
            <person name="Arahal R. D."/>
            <person name="Lucena T."/>
        </authorList>
    </citation>
    <scope>NUCLEOTIDE SEQUENCE</scope>
    <source>
        <strain evidence="2">CECT 7929</strain>
    </source>
</reference>
<name>A0ABN8DUJ7_9VIBR</name>
<dbReference type="CDD" id="cd05269">
    <property type="entry name" value="TMR_SDR_a"/>
    <property type="match status" value="1"/>
</dbReference>
<keyword evidence="3" id="KW-1185">Reference proteome</keyword>
<dbReference type="PANTHER" id="PTHR43162:SF1">
    <property type="entry name" value="PRESTALK A DIFFERENTIATION PROTEIN A"/>
    <property type="match status" value="1"/>
</dbReference>
<feature type="domain" description="NAD(P)-binding" evidence="1">
    <location>
        <begin position="7"/>
        <end position="181"/>
    </location>
</feature>
<evidence type="ECO:0000313" key="3">
    <source>
        <dbReference type="Proteomes" id="UP000838672"/>
    </source>
</evidence>
<evidence type="ECO:0000313" key="2">
    <source>
        <dbReference type="EMBL" id="CAH0533595.1"/>
    </source>
</evidence>
<comment type="caution">
    <text evidence="2">The sequence shown here is derived from an EMBL/GenBank/DDBJ whole genome shotgun (WGS) entry which is preliminary data.</text>
</comment>
<gene>
    <name evidence="2" type="primary">azoB</name>
    <name evidence="2" type="ORF">VST7929_01465</name>
</gene>
<dbReference type="GO" id="GO:0016491">
    <property type="term" value="F:oxidoreductase activity"/>
    <property type="evidence" value="ECO:0007669"/>
    <property type="project" value="UniProtKB-KW"/>
</dbReference>
<keyword evidence="2" id="KW-0560">Oxidoreductase</keyword>
<accession>A0ABN8DUJ7</accession>
<dbReference type="Pfam" id="PF13460">
    <property type="entry name" value="NAD_binding_10"/>
    <property type="match status" value="1"/>
</dbReference>
<dbReference type="Gene3D" id="3.40.50.720">
    <property type="entry name" value="NAD(P)-binding Rossmann-like Domain"/>
    <property type="match status" value="1"/>
</dbReference>
<dbReference type="InterPro" id="IPR016040">
    <property type="entry name" value="NAD(P)-bd_dom"/>
</dbReference>
<dbReference type="Gene3D" id="3.90.25.10">
    <property type="entry name" value="UDP-galactose 4-epimerase, domain 1"/>
    <property type="match status" value="1"/>
</dbReference>
<dbReference type="Proteomes" id="UP000838672">
    <property type="component" value="Unassembled WGS sequence"/>
</dbReference>
<organism evidence="2 3">
    <name type="scientific">Vibrio stylophorae</name>
    <dbReference type="NCBI Taxonomy" id="659351"/>
    <lineage>
        <taxon>Bacteria</taxon>
        <taxon>Pseudomonadati</taxon>
        <taxon>Pseudomonadota</taxon>
        <taxon>Gammaproteobacteria</taxon>
        <taxon>Vibrionales</taxon>
        <taxon>Vibrionaceae</taxon>
        <taxon>Vibrio</taxon>
    </lineage>
</organism>
<dbReference type="PANTHER" id="PTHR43162">
    <property type="match status" value="1"/>
</dbReference>
<dbReference type="EC" id="1.7.-.-" evidence="2"/>
<sequence length="289" mass="31467">MSILVLGATGNTGSQVVAQLQQKKADFRVLVRDYQSAKALGLTDLQIYQGNFDDVVSLQAAMHGVRAVYLSMVAHPDNERWVDHVIAAMQASGASHLVKLSGMGASMDAGAEIIRVHARTDAKVKASGLSYTLIQPNSFYQNLYASLPTINEYGQFFLPLGDAKQSVVDIRDVAAVAVCALIDQGHEQQTYRLTGPQSLTFAEQAQLLSQACGRTIHYIPVTKKAAAQAMKQAGMSDWLADHLAEILDWFGQGGYDEVTNDVARVLGRAPRRFEDFAQAFASQITFDLE</sequence>
<evidence type="ECO:0000259" key="1">
    <source>
        <dbReference type="Pfam" id="PF13460"/>
    </source>
</evidence>